<dbReference type="InterPro" id="IPR051203">
    <property type="entry name" value="Polysaccharide_Synthase-Rel"/>
</dbReference>
<dbReference type="PANTHER" id="PTHR43318:SF1">
    <property type="entry name" value="POLYSACCHARIDE BIOSYNTHESIS PROTEIN EPSC-RELATED"/>
    <property type="match status" value="1"/>
</dbReference>
<sequence>MDKDISNHIRKLLEDGSLVTKDNNDLLSVHFDFSEDTILITGAAGTIGSGLTKLILNCPFKSLILLDNAESPLYYLQKELEAHETPNVHFVLTDIRDEASMLELFSEFKPSLIFHTAAYKHVPMMEANPYEAVKLNILATKFLADLALINKTKKFVFISTDKAVNPISIMGLTKCICERYLMELNSKNSTKFLIARFGNIIGSNGSLIPLFKKQLELGRPLSVTSPEVTRYFINKLKACQHILQISNEAHWKHALFTFNMGKPIKIIDLATCYLEFSGYDIQNNIEFIGLRPGEKLHEDMISESEALKSTPYKDILYVLQKTQNKQNSLDLEPIKSITPNDKTYRIKAILNTILK</sequence>
<dbReference type="Pfam" id="PF02719">
    <property type="entry name" value="Polysacc_synt_2"/>
    <property type="match status" value="1"/>
</dbReference>
<organism evidence="3 4">
    <name type="scientific">Gaetbulibacter aquiaggeris</name>
    <dbReference type="NCBI Taxonomy" id="1735373"/>
    <lineage>
        <taxon>Bacteria</taxon>
        <taxon>Pseudomonadati</taxon>
        <taxon>Bacteroidota</taxon>
        <taxon>Flavobacteriia</taxon>
        <taxon>Flavobacteriales</taxon>
        <taxon>Flavobacteriaceae</taxon>
        <taxon>Gaetbulibacter</taxon>
    </lineage>
</organism>
<evidence type="ECO:0000313" key="3">
    <source>
        <dbReference type="EMBL" id="MFH6769272.1"/>
    </source>
</evidence>
<dbReference type="PANTHER" id="PTHR43318">
    <property type="entry name" value="UDP-N-ACETYLGLUCOSAMINE 4,6-DEHYDRATASE"/>
    <property type="match status" value="1"/>
</dbReference>
<dbReference type="InterPro" id="IPR003869">
    <property type="entry name" value="Polysac_CapD-like"/>
</dbReference>
<proteinExistence type="inferred from homology"/>
<dbReference type="EMBL" id="JBAWKC010000003">
    <property type="protein sequence ID" value="MFH6769272.1"/>
    <property type="molecule type" value="Genomic_DNA"/>
</dbReference>
<feature type="domain" description="Polysaccharide biosynthesis protein CapD-like" evidence="2">
    <location>
        <begin position="38"/>
        <end position="318"/>
    </location>
</feature>
<dbReference type="Proteomes" id="UP001610104">
    <property type="component" value="Unassembled WGS sequence"/>
</dbReference>
<protein>
    <submittedName>
        <fullName evidence="3">Polysaccharide biosynthesis protein</fullName>
    </submittedName>
</protein>
<dbReference type="Gene3D" id="3.40.50.720">
    <property type="entry name" value="NAD(P)-binding Rossmann-like Domain"/>
    <property type="match status" value="1"/>
</dbReference>
<dbReference type="CDD" id="cd05237">
    <property type="entry name" value="UDP_invert_4-6DH_SDR_e"/>
    <property type="match status" value="1"/>
</dbReference>
<accession>A0ABW7MVU4</accession>
<dbReference type="InterPro" id="IPR036291">
    <property type="entry name" value="NAD(P)-bd_dom_sf"/>
</dbReference>
<dbReference type="SUPFAM" id="SSF51735">
    <property type="entry name" value="NAD(P)-binding Rossmann-fold domains"/>
    <property type="match status" value="1"/>
</dbReference>
<evidence type="ECO:0000313" key="4">
    <source>
        <dbReference type="Proteomes" id="UP001610104"/>
    </source>
</evidence>
<reference evidence="3 4" key="1">
    <citation type="submission" date="2024-02" db="EMBL/GenBank/DDBJ databases">
        <title>A Gaetbulibacter species isolated from tidal flats and genomic insights of their niches.</title>
        <authorList>
            <person name="Ye Y."/>
        </authorList>
    </citation>
    <scope>NUCLEOTIDE SEQUENCE [LARGE SCALE GENOMIC DNA]</scope>
    <source>
        <strain evidence="3 4">KEM-8</strain>
    </source>
</reference>
<keyword evidence="4" id="KW-1185">Reference proteome</keyword>
<evidence type="ECO:0000259" key="2">
    <source>
        <dbReference type="Pfam" id="PF02719"/>
    </source>
</evidence>
<comment type="caution">
    <text evidence="3">The sequence shown here is derived from an EMBL/GenBank/DDBJ whole genome shotgun (WGS) entry which is preliminary data.</text>
</comment>
<dbReference type="RefSeq" id="WP_395438511.1">
    <property type="nucleotide sequence ID" value="NZ_JBAWKC010000003.1"/>
</dbReference>
<comment type="similarity">
    <text evidence="1">Belongs to the polysaccharide synthase family.</text>
</comment>
<gene>
    <name evidence="3" type="ORF">V8G56_11030</name>
</gene>
<name>A0ABW7MVU4_9FLAO</name>
<evidence type="ECO:0000256" key="1">
    <source>
        <dbReference type="ARBA" id="ARBA00007430"/>
    </source>
</evidence>